<proteinExistence type="predicted"/>
<sequence length="183" mass="19766">MGDNQKLAHFMLIVEGPLSFWGWMVEGLERAGVVAWGCGLCQGRFPATVAAVVVAVADTVVGRAGTVVAVVDVVVVIAAAAVASAVVVVASDPVGLLMGKAILRWRDLRVLALVLGRVLTLRRLLFVAVPWLLRLLGIWRSAYRALGVTDCTNFLIGLDPLRNWALRLLGITDFWGLKHVVFR</sequence>
<name>A0A843WNA7_COLES</name>
<dbReference type="Proteomes" id="UP000652761">
    <property type="component" value="Unassembled WGS sequence"/>
</dbReference>
<keyword evidence="1" id="KW-0472">Membrane</keyword>
<feature type="transmembrane region" description="Helical" evidence="1">
    <location>
        <begin position="45"/>
        <end position="61"/>
    </location>
</feature>
<reference evidence="2" key="1">
    <citation type="submission" date="2017-07" db="EMBL/GenBank/DDBJ databases">
        <title>Taro Niue Genome Assembly and Annotation.</title>
        <authorList>
            <person name="Atibalentja N."/>
            <person name="Keating K."/>
            <person name="Fields C.J."/>
        </authorList>
    </citation>
    <scope>NUCLEOTIDE SEQUENCE</scope>
    <source>
        <strain evidence="2">Niue_2</strain>
        <tissue evidence="2">Leaf</tissue>
    </source>
</reference>
<evidence type="ECO:0000313" key="2">
    <source>
        <dbReference type="EMBL" id="MQM11369.1"/>
    </source>
</evidence>
<gene>
    <name evidence="2" type="ORF">Taro_044277</name>
</gene>
<evidence type="ECO:0000256" key="1">
    <source>
        <dbReference type="SAM" id="Phobius"/>
    </source>
</evidence>
<keyword evidence="3" id="KW-1185">Reference proteome</keyword>
<dbReference type="AlphaFoldDB" id="A0A843WNA7"/>
<accession>A0A843WNA7</accession>
<comment type="caution">
    <text evidence="2">The sequence shown here is derived from an EMBL/GenBank/DDBJ whole genome shotgun (WGS) entry which is preliminary data.</text>
</comment>
<feature type="transmembrane region" description="Helical" evidence="1">
    <location>
        <begin position="68"/>
        <end position="90"/>
    </location>
</feature>
<protein>
    <submittedName>
        <fullName evidence="2">Uncharacterized protein</fullName>
    </submittedName>
</protein>
<feature type="transmembrane region" description="Helical" evidence="1">
    <location>
        <begin position="7"/>
        <end position="25"/>
    </location>
</feature>
<organism evidence="2 3">
    <name type="scientific">Colocasia esculenta</name>
    <name type="common">Wild taro</name>
    <name type="synonym">Arum esculentum</name>
    <dbReference type="NCBI Taxonomy" id="4460"/>
    <lineage>
        <taxon>Eukaryota</taxon>
        <taxon>Viridiplantae</taxon>
        <taxon>Streptophyta</taxon>
        <taxon>Embryophyta</taxon>
        <taxon>Tracheophyta</taxon>
        <taxon>Spermatophyta</taxon>
        <taxon>Magnoliopsida</taxon>
        <taxon>Liliopsida</taxon>
        <taxon>Araceae</taxon>
        <taxon>Aroideae</taxon>
        <taxon>Colocasieae</taxon>
        <taxon>Colocasia</taxon>
    </lineage>
</organism>
<dbReference type="EMBL" id="NMUH01004956">
    <property type="protein sequence ID" value="MQM11369.1"/>
    <property type="molecule type" value="Genomic_DNA"/>
</dbReference>
<keyword evidence="1" id="KW-0812">Transmembrane</keyword>
<keyword evidence="1" id="KW-1133">Transmembrane helix</keyword>
<feature type="transmembrane region" description="Helical" evidence="1">
    <location>
        <begin position="110"/>
        <end position="133"/>
    </location>
</feature>
<evidence type="ECO:0000313" key="3">
    <source>
        <dbReference type="Proteomes" id="UP000652761"/>
    </source>
</evidence>